<dbReference type="Gene3D" id="3.50.50.60">
    <property type="entry name" value="FAD/NAD(P)-binding domain"/>
    <property type="match status" value="1"/>
</dbReference>
<evidence type="ECO:0000256" key="3">
    <source>
        <dbReference type="ARBA" id="ARBA00022827"/>
    </source>
</evidence>
<dbReference type="VEuPathDB" id="FungiDB:ASPWEDRAFT_40524"/>
<dbReference type="EMBL" id="KV878212">
    <property type="protein sequence ID" value="OJJ35317.1"/>
    <property type="molecule type" value="Genomic_DNA"/>
</dbReference>
<feature type="region of interest" description="Disordered" evidence="5">
    <location>
        <begin position="47"/>
        <end position="75"/>
    </location>
</feature>
<dbReference type="GeneID" id="63751183"/>
<dbReference type="Proteomes" id="UP000184383">
    <property type="component" value="Unassembled WGS sequence"/>
</dbReference>
<evidence type="ECO:0000313" key="6">
    <source>
        <dbReference type="EMBL" id="OJJ35317.1"/>
    </source>
</evidence>
<dbReference type="InterPro" id="IPR036188">
    <property type="entry name" value="FAD/NAD-bd_sf"/>
</dbReference>
<gene>
    <name evidence="6" type="ORF">ASPWEDRAFT_40524</name>
</gene>
<dbReference type="GO" id="GO:0050661">
    <property type="term" value="F:NADP binding"/>
    <property type="evidence" value="ECO:0007669"/>
    <property type="project" value="InterPro"/>
</dbReference>
<dbReference type="PRINTS" id="PR00368">
    <property type="entry name" value="FADPNR"/>
</dbReference>
<dbReference type="InterPro" id="IPR050346">
    <property type="entry name" value="FMO-like"/>
</dbReference>
<evidence type="ECO:0000256" key="1">
    <source>
        <dbReference type="ARBA" id="ARBA00009183"/>
    </source>
</evidence>
<dbReference type="PANTHER" id="PTHR23023">
    <property type="entry name" value="DIMETHYLANILINE MONOOXYGENASE"/>
    <property type="match status" value="1"/>
</dbReference>
<evidence type="ECO:0000256" key="4">
    <source>
        <dbReference type="ARBA" id="ARBA00023002"/>
    </source>
</evidence>
<dbReference type="SUPFAM" id="SSF51905">
    <property type="entry name" value="FAD/NAD(P)-binding domain"/>
    <property type="match status" value="2"/>
</dbReference>
<keyword evidence="2" id="KW-0285">Flavoprotein</keyword>
<evidence type="ECO:0000256" key="5">
    <source>
        <dbReference type="SAM" id="MobiDB-lite"/>
    </source>
</evidence>
<dbReference type="GO" id="GO:0050660">
    <property type="term" value="F:flavin adenine dinucleotide binding"/>
    <property type="evidence" value="ECO:0007669"/>
    <property type="project" value="InterPro"/>
</dbReference>
<dbReference type="AlphaFoldDB" id="A0A1L9RKE8"/>
<evidence type="ECO:0000256" key="2">
    <source>
        <dbReference type="ARBA" id="ARBA00022630"/>
    </source>
</evidence>
<organism evidence="6 7">
    <name type="scientific">Aspergillus wentii DTO 134E9</name>
    <dbReference type="NCBI Taxonomy" id="1073089"/>
    <lineage>
        <taxon>Eukaryota</taxon>
        <taxon>Fungi</taxon>
        <taxon>Dikarya</taxon>
        <taxon>Ascomycota</taxon>
        <taxon>Pezizomycotina</taxon>
        <taxon>Eurotiomycetes</taxon>
        <taxon>Eurotiomycetidae</taxon>
        <taxon>Eurotiales</taxon>
        <taxon>Aspergillaceae</taxon>
        <taxon>Aspergillus</taxon>
        <taxon>Aspergillus subgen. Cremei</taxon>
    </lineage>
</organism>
<dbReference type="RefSeq" id="XP_040688993.1">
    <property type="nucleotide sequence ID" value="XM_040835335.1"/>
</dbReference>
<reference evidence="7" key="1">
    <citation type="journal article" date="2017" name="Genome Biol.">
        <title>Comparative genomics reveals high biological diversity and specific adaptations in the industrially and medically important fungal genus Aspergillus.</title>
        <authorList>
            <person name="de Vries R.P."/>
            <person name="Riley R."/>
            <person name="Wiebenga A."/>
            <person name="Aguilar-Osorio G."/>
            <person name="Amillis S."/>
            <person name="Uchima C.A."/>
            <person name="Anderluh G."/>
            <person name="Asadollahi M."/>
            <person name="Askin M."/>
            <person name="Barry K."/>
            <person name="Battaglia E."/>
            <person name="Bayram O."/>
            <person name="Benocci T."/>
            <person name="Braus-Stromeyer S.A."/>
            <person name="Caldana C."/>
            <person name="Canovas D."/>
            <person name="Cerqueira G.C."/>
            <person name="Chen F."/>
            <person name="Chen W."/>
            <person name="Choi C."/>
            <person name="Clum A."/>
            <person name="Dos Santos R.A."/>
            <person name="Damasio A.R."/>
            <person name="Diallinas G."/>
            <person name="Emri T."/>
            <person name="Fekete E."/>
            <person name="Flipphi M."/>
            <person name="Freyberg S."/>
            <person name="Gallo A."/>
            <person name="Gournas C."/>
            <person name="Habgood R."/>
            <person name="Hainaut M."/>
            <person name="Harispe M.L."/>
            <person name="Henrissat B."/>
            <person name="Hilden K.S."/>
            <person name="Hope R."/>
            <person name="Hossain A."/>
            <person name="Karabika E."/>
            <person name="Karaffa L."/>
            <person name="Karanyi Z."/>
            <person name="Krasevec N."/>
            <person name="Kuo A."/>
            <person name="Kusch H."/>
            <person name="LaButti K."/>
            <person name="Lagendijk E.L."/>
            <person name="Lapidus A."/>
            <person name="Levasseur A."/>
            <person name="Lindquist E."/>
            <person name="Lipzen A."/>
            <person name="Logrieco A.F."/>
            <person name="MacCabe A."/>
            <person name="Maekelae M.R."/>
            <person name="Malavazi I."/>
            <person name="Melin P."/>
            <person name="Meyer V."/>
            <person name="Mielnichuk N."/>
            <person name="Miskei M."/>
            <person name="Molnar A.P."/>
            <person name="Mule G."/>
            <person name="Ngan C.Y."/>
            <person name="Orejas M."/>
            <person name="Orosz E."/>
            <person name="Ouedraogo J.P."/>
            <person name="Overkamp K.M."/>
            <person name="Park H.-S."/>
            <person name="Perrone G."/>
            <person name="Piumi F."/>
            <person name="Punt P.J."/>
            <person name="Ram A.F."/>
            <person name="Ramon A."/>
            <person name="Rauscher S."/>
            <person name="Record E."/>
            <person name="Riano-Pachon D.M."/>
            <person name="Robert V."/>
            <person name="Roehrig J."/>
            <person name="Ruller R."/>
            <person name="Salamov A."/>
            <person name="Salih N.S."/>
            <person name="Samson R.A."/>
            <person name="Sandor E."/>
            <person name="Sanguinetti M."/>
            <person name="Schuetze T."/>
            <person name="Sepcic K."/>
            <person name="Shelest E."/>
            <person name="Sherlock G."/>
            <person name="Sophianopoulou V."/>
            <person name="Squina F.M."/>
            <person name="Sun H."/>
            <person name="Susca A."/>
            <person name="Todd R.B."/>
            <person name="Tsang A."/>
            <person name="Unkles S.E."/>
            <person name="van de Wiele N."/>
            <person name="van Rossen-Uffink D."/>
            <person name="Oliveira J.V."/>
            <person name="Vesth T.C."/>
            <person name="Visser J."/>
            <person name="Yu J.-H."/>
            <person name="Zhou M."/>
            <person name="Andersen M.R."/>
            <person name="Archer D.B."/>
            <person name="Baker S.E."/>
            <person name="Benoit I."/>
            <person name="Brakhage A.A."/>
            <person name="Braus G.H."/>
            <person name="Fischer R."/>
            <person name="Frisvad J.C."/>
            <person name="Goldman G.H."/>
            <person name="Houbraken J."/>
            <person name="Oakley B."/>
            <person name="Pocsi I."/>
            <person name="Scazzocchio C."/>
            <person name="Seiboth B."/>
            <person name="vanKuyk P.A."/>
            <person name="Wortman J."/>
            <person name="Dyer P.S."/>
            <person name="Grigoriev I.V."/>
        </authorList>
    </citation>
    <scope>NUCLEOTIDE SEQUENCE [LARGE SCALE GENOMIC DNA]</scope>
    <source>
        <strain evidence="7">DTO 134E9</strain>
    </source>
</reference>
<dbReference type="InterPro" id="IPR020946">
    <property type="entry name" value="Flavin_mOase-like"/>
</dbReference>
<evidence type="ECO:0008006" key="8">
    <source>
        <dbReference type="Google" id="ProtNLM"/>
    </source>
</evidence>
<sequence length="771" mass="85776">MPNPKKVAIIGAGPAGLVTAKTLLCNYPDGTFAPTIFEKRNEIGGLWPTSRTASQDPNPMPFGSKKNSSETGPVNPLMRTNLSRFSVGFSDLAWESVIGGSELPMFPQAWQVGRYLEAYAERYIPKGVIRLGHKVVQTVRDVNATADARWTVHWVKESVDEGNPIKDQDQKVVTEHFDFLIVASGFFSCPHIPDIPGLSGFEDRIVHSSSLHKTGTLNHLFRGYDNTRGKVVVIGGSMSGAEAASALALHHSSLKLAGSNQSWQEYEVHHVCTRPFRTIPTYLPHVSGDMSQENVSFQPLDIVMYDLARRPPGPIEYAFGPVSSEQVTRVNSYFQSLLGSDYEKVGKVESISNESESDGRPPWVAIGNDHAEFVRSGAISTTIGRVCAVHQQKSGLARLHVRLPNGQETELDNVAAIVMATGFMPFGSLFYLPKDVLSVLEYSATDPFFPLILDGKGSMHTEIPDLGFVGFYRAPYWGVIEMQARNLAERWAREDIHLSQTELAQRAEERQKMRHLRSADPYLHRGQFPMADYTGLVESFARDLGINHIPLRDTDERHGPVVPARYPFNKSSSFTSGEAEMDLTLGSLRTILSDPDAISVAAAMAIFRALHGTWRFVQTTKTPKHEKNISGNAKFSPQYPSDPAYEKEYIYEEVVHEPQGVQETRSRSIVRFADTTTGPDHSHILIWSVGVCEDTNPTTRFSHGLNLAPALRHVENGEPVLGEYVIHASSHPGHRYDYEFNFRGVSIVSWQCTKKTNESDEACFVRTVYER</sequence>
<feature type="compositionally biased region" description="Polar residues" evidence="5">
    <location>
        <begin position="65"/>
        <end position="75"/>
    </location>
</feature>
<dbReference type="Pfam" id="PF00743">
    <property type="entry name" value="FMO-like"/>
    <property type="match status" value="1"/>
</dbReference>
<keyword evidence="3" id="KW-0274">FAD</keyword>
<accession>A0A1L9RKE8</accession>
<protein>
    <recommendedName>
        <fullName evidence="8">FAD/NAD(P)-binding domain-containing protein</fullName>
    </recommendedName>
</protein>
<dbReference type="GO" id="GO:0004499">
    <property type="term" value="F:N,N-dimethylaniline monooxygenase activity"/>
    <property type="evidence" value="ECO:0007669"/>
    <property type="project" value="InterPro"/>
</dbReference>
<dbReference type="STRING" id="1073089.A0A1L9RKE8"/>
<evidence type="ECO:0000313" key="7">
    <source>
        <dbReference type="Proteomes" id="UP000184383"/>
    </source>
</evidence>
<comment type="similarity">
    <text evidence="1">Belongs to the FMO family.</text>
</comment>
<proteinExistence type="inferred from homology"/>
<dbReference type="OrthoDB" id="66881at2759"/>
<name>A0A1L9RKE8_ASPWE</name>
<keyword evidence="4" id="KW-0560">Oxidoreductase</keyword>
<keyword evidence="7" id="KW-1185">Reference proteome</keyword>